<dbReference type="GO" id="GO:0016020">
    <property type="term" value="C:membrane"/>
    <property type="evidence" value="ECO:0007669"/>
    <property type="project" value="UniProtKB-SubCell"/>
</dbReference>
<keyword evidence="3" id="KW-0812">Transmembrane</keyword>
<accession>A0A7S0IBF0</accession>
<comment type="similarity">
    <text evidence="2">Belongs to the FUN14 family.</text>
</comment>
<evidence type="ECO:0000256" key="2">
    <source>
        <dbReference type="ARBA" id="ARBA00009160"/>
    </source>
</evidence>
<organism evidence="6">
    <name type="scientific">Micromonas pusilla</name>
    <name type="common">Picoplanktonic green alga</name>
    <name type="synonym">Chromulina pusilla</name>
    <dbReference type="NCBI Taxonomy" id="38833"/>
    <lineage>
        <taxon>Eukaryota</taxon>
        <taxon>Viridiplantae</taxon>
        <taxon>Chlorophyta</taxon>
        <taxon>Mamiellophyceae</taxon>
        <taxon>Mamiellales</taxon>
        <taxon>Mamiellaceae</taxon>
        <taxon>Micromonas</taxon>
    </lineage>
</organism>
<dbReference type="PANTHER" id="PTHR21346">
    <property type="entry name" value="FUN14 DOMAIN CONTAINING"/>
    <property type="match status" value="1"/>
</dbReference>
<dbReference type="PANTHER" id="PTHR21346:SF10">
    <property type="entry name" value="TRANSMEMBRANE PROTEIN"/>
    <property type="match status" value="1"/>
</dbReference>
<evidence type="ECO:0008006" key="7">
    <source>
        <dbReference type="Google" id="ProtNLM"/>
    </source>
</evidence>
<dbReference type="Pfam" id="PF04930">
    <property type="entry name" value="FUN14"/>
    <property type="match status" value="1"/>
</dbReference>
<protein>
    <recommendedName>
        <fullName evidence="7">EF-hand domain-containing protein</fullName>
    </recommendedName>
</protein>
<evidence type="ECO:0000313" key="6">
    <source>
        <dbReference type="EMBL" id="CAD8516702.1"/>
    </source>
</evidence>
<keyword evidence="5" id="KW-0472">Membrane</keyword>
<reference evidence="6" key="1">
    <citation type="submission" date="2021-01" db="EMBL/GenBank/DDBJ databases">
        <authorList>
            <person name="Corre E."/>
            <person name="Pelletier E."/>
            <person name="Niang G."/>
            <person name="Scheremetjew M."/>
            <person name="Finn R."/>
            <person name="Kale V."/>
            <person name="Holt S."/>
            <person name="Cochrane G."/>
            <person name="Meng A."/>
            <person name="Brown T."/>
            <person name="Cohen L."/>
        </authorList>
    </citation>
    <scope>NUCLEOTIDE SEQUENCE</scope>
    <source>
        <strain evidence="6">CCMP1723</strain>
    </source>
</reference>
<dbReference type="EMBL" id="HBEQ01005227">
    <property type="protein sequence ID" value="CAD8516702.1"/>
    <property type="molecule type" value="Transcribed_RNA"/>
</dbReference>
<evidence type="ECO:0000256" key="5">
    <source>
        <dbReference type="ARBA" id="ARBA00023136"/>
    </source>
</evidence>
<evidence type="ECO:0000256" key="4">
    <source>
        <dbReference type="ARBA" id="ARBA00022989"/>
    </source>
</evidence>
<name>A0A7S0IBF0_MICPS</name>
<dbReference type="AlphaFoldDB" id="A0A7S0IBF0"/>
<evidence type="ECO:0000256" key="3">
    <source>
        <dbReference type="ARBA" id="ARBA00022692"/>
    </source>
</evidence>
<gene>
    <name evidence="6" type="ORF">MCOM1403_LOCUS4128</name>
</gene>
<sequence length="242" mass="24338">MSAARGPIPTADEVLQNAGAFGAHLGFGSIAGYAAGKAMRAGTNIGLALAGAGFIGAQMLQSRGYISVDWNKVETEVRAALDVDGDGALTAKDASIAWDTVVDSLRVGVPGGTGFAAGAAAGFAGGGVAKIVLAGGLMPAAAALSAADAYAKSAHFREHLAASFPRVAETLAARLGGGAVDAAGERGEAAFRAATTATGVRGRIALDELRVRVRRNDAGLDRNAVRARLALVDELRREKAGR</sequence>
<proteinExistence type="inferred from homology"/>
<comment type="subcellular location">
    <subcellularLocation>
        <location evidence="1">Membrane</location>
    </subcellularLocation>
</comment>
<dbReference type="InterPro" id="IPR007014">
    <property type="entry name" value="FUN14"/>
</dbReference>
<evidence type="ECO:0000256" key="1">
    <source>
        <dbReference type="ARBA" id="ARBA00004370"/>
    </source>
</evidence>
<keyword evidence="4" id="KW-1133">Transmembrane helix</keyword>